<name>A0A7H2PPE1_9GAMM</name>
<evidence type="ECO:0000313" key="2">
    <source>
        <dbReference type="EMBL" id="QNX04724.1"/>
    </source>
</evidence>
<organism evidence="2 3">
    <name type="scientific">Acinetobacter seifertii</name>
    <dbReference type="NCBI Taxonomy" id="1530123"/>
    <lineage>
        <taxon>Bacteria</taxon>
        <taxon>Pseudomonadati</taxon>
        <taxon>Pseudomonadota</taxon>
        <taxon>Gammaproteobacteria</taxon>
        <taxon>Moraxellales</taxon>
        <taxon>Moraxellaceae</taxon>
        <taxon>Acinetobacter</taxon>
        <taxon>Acinetobacter calcoaceticus/baumannii complex</taxon>
    </lineage>
</organism>
<keyword evidence="1" id="KW-1133">Transmembrane helix</keyword>
<feature type="transmembrane region" description="Helical" evidence="1">
    <location>
        <begin position="39"/>
        <end position="58"/>
    </location>
</feature>
<evidence type="ECO:0000313" key="3">
    <source>
        <dbReference type="Proteomes" id="UP000516862"/>
    </source>
</evidence>
<evidence type="ECO:0000256" key="1">
    <source>
        <dbReference type="SAM" id="Phobius"/>
    </source>
</evidence>
<reference evidence="2 3" key="2">
    <citation type="submission" date="2020-09" db="EMBL/GenBank/DDBJ databases">
        <authorList>
            <person name="Chen F.-J."/>
            <person name="Lee Y.-T."/>
        </authorList>
    </citation>
    <scope>NUCLEOTIDE SEQUENCE [LARGE SCALE GENOMIC DNA]</scope>
    <source>
        <strain evidence="2 3">AS73</strain>
    </source>
</reference>
<proteinExistence type="predicted"/>
<reference evidence="3" key="1">
    <citation type="submission" date="2020-09" db="EMBL/GenBank/DDBJ databases">
        <title>Clinical and molecular characterization of Acinetobacter seifertii in Taiwan.</title>
        <authorList>
            <person name="Li L.-H."/>
            <person name="Yang Y.-S."/>
            <person name="Sun J.-R."/>
            <person name="Huang T.-W."/>
            <person name="Huang W.-C."/>
            <person name="Wang Y.-C."/>
            <person name="Kuo T.-H."/>
            <person name="Kuo S.-C."/>
            <person name="Chen T.-L."/>
        </authorList>
    </citation>
    <scope>NUCLEOTIDE SEQUENCE [LARGE SCALE GENOMIC DNA]</scope>
    <source>
        <strain evidence="3">AS73</strain>
    </source>
</reference>
<gene>
    <name evidence="2" type="ORF">IC796_15530</name>
</gene>
<keyword evidence="1" id="KW-0472">Membrane</keyword>
<dbReference type="Proteomes" id="UP000516862">
    <property type="component" value="Chromosome"/>
</dbReference>
<accession>A0A7H2PPE1</accession>
<feature type="transmembrane region" description="Helical" evidence="1">
    <location>
        <begin position="6"/>
        <end position="27"/>
    </location>
</feature>
<dbReference type="AlphaFoldDB" id="A0A7H2PPE1"/>
<dbReference type="EMBL" id="CP061561">
    <property type="protein sequence ID" value="QNX04724.1"/>
    <property type="molecule type" value="Genomic_DNA"/>
</dbReference>
<keyword evidence="1" id="KW-0812">Transmembrane</keyword>
<sequence>MAELFSILFFIGFIITCVFMAKPSLSQFKNRPALTRKKIALYGFGTCLVLFALIGVFAPKPPASTTAVVENKKNETAAVEPKVESKENSLEKELETIKGYNKNIIAVRTHGENVLEIDLPATEAFSDAGYLDYTSRTTRDILIKILKNPPKQQFSTIRFVVFANLTDQYNNKKNEPIFQLTYDYAEIKKINIDGDYVDHRLFMNFAMFGLRSPVAHEMFEQWCAKGDNAERSGSFCR</sequence>
<protein>
    <submittedName>
        <fullName evidence="2">Uncharacterized protein</fullName>
    </submittedName>
</protein>